<organism evidence="6 7">
    <name type="scientific">Leucocoprinus leucothites</name>
    <dbReference type="NCBI Taxonomy" id="201217"/>
    <lineage>
        <taxon>Eukaryota</taxon>
        <taxon>Fungi</taxon>
        <taxon>Dikarya</taxon>
        <taxon>Basidiomycota</taxon>
        <taxon>Agaricomycotina</taxon>
        <taxon>Agaricomycetes</taxon>
        <taxon>Agaricomycetidae</taxon>
        <taxon>Agaricales</taxon>
        <taxon>Agaricineae</taxon>
        <taxon>Agaricaceae</taxon>
        <taxon>Leucocoprinus</taxon>
    </lineage>
</organism>
<comment type="catalytic activity">
    <reaction evidence="3">
        <text>RX + glutathione = an S-substituted glutathione + a halide anion + H(+)</text>
        <dbReference type="Rhea" id="RHEA:16437"/>
        <dbReference type="ChEBI" id="CHEBI:15378"/>
        <dbReference type="ChEBI" id="CHEBI:16042"/>
        <dbReference type="ChEBI" id="CHEBI:17792"/>
        <dbReference type="ChEBI" id="CHEBI:57925"/>
        <dbReference type="ChEBI" id="CHEBI:90779"/>
        <dbReference type="EC" id="2.5.1.18"/>
    </reaction>
</comment>
<dbReference type="SUPFAM" id="SSF47616">
    <property type="entry name" value="GST C-terminal domain-like"/>
    <property type="match status" value="1"/>
</dbReference>
<dbReference type="Gene3D" id="1.20.1050.10">
    <property type="match status" value="1"/>
</dbReference>
<dbReference type="PANTHER" id="PTHR43900">
    <property type="entry name" value="GLUTATHIONE S-TRANSFERASE RHO"/>
    <property type="match status" value="1"/>
</dbReference>
<dbReference type="SFLD" id="SFLDG00358">
    <property type="entry name" value="Main_(cytGST)"/>
    <property type="match status" value="1"/>
</dbReference>
<name>A0A8H5CMX4_9AGAR</name>
<dbReference type="Pfam" id="PF13417">
    <property type="entry name" value="GST_N_3"/>
    <property type="match status" value="1"/>
</dbReference>
<dbReference type="GO" id="GO:0004364">
    <property type="term" value="F:glutathione transferase activity"/>
    <property type="evidence" value="ECO:0007669"/>
    <property type="project" value="UniProtKB-EC"/>
</dbReference>
<dbReference type="AlphaFoldDB" id="A0A8H5CMX4"/>
<dbReference type="PANTHER" id="PTHR43900:SF3">
    <property type="entry name" value="GLUTATHIONE S-TRANSFERASE RHO"/>
    <property type="match status" value="1"/>
</dbReference>
<comment type="caution">
    <text evidence="6">The sequence shown here is derived from an EMBL/GenBank/DDBJ whole genome shotgun (WGS) entry which is preliminary data.</text>
</comment>
<evidence type="ECO:0000313" key="7">
    <source>
        <dbReference type="Proteomes" id="UP000559027"/>
    </source>
</evidence>
<dbReference type="Proteomes" id="UP000559027">
    <property type="component" value="Unassembled WGS sequence"/>
</dbReference>
<feature type="domain" description="GST C-terminal" evidence="5">
    <location>
        <begin position="89"/>
        <end position="220"/>
    </location>
</feature>
<keyword evidence="7" id="KW-1185">Reference proteome</keyword>
<sequence length="347" mass="38894">MVVKLYGWFSSTPCLTVALILHEKKVPFEWIDVDLPKKEQKCSEYLAKVPLGMVPAIDDDGFVMNESRAIARYLDEKYPNQGTQLYPKDLKKRAIADQAIWSEWFHFFQNGGNMCCQVLNMRLFGLPTDVDDVEERKERLLATMDIYEGILAKQRYIAGDELTIADLVHIPVSSRLLEEVGVKLGEGRPNVQRWLDELLSLKCLLDPGVSRVPLLCVSSLPLGNEGVQEPVLASGLATREAAGSGITGLPYVRASSGLSTRRTRTIEDSVRQDPLEEPEIDYRPASNLEFRAHGSYPESRPRMIEVPAGSHREIPDFQPGVIDCMHGTSSRRANGYLFIDVNNYRGA</sequence>
<dbReference type="InterPro" id="IPR004045">
    <property type="entry name" value="Glutathione_S-Trfase_N"/>
</dbReference>
<dbReference type="GO" id="GO:0006749">
    <property type="term" value="P:glutathione metabolic process"/>
    <property type="evidence" value="ECO:0007669"/>
    <property type="project" value="TreeGrafter"/>
</dbReference>
<dbReference type="PROSITE" id="PS50404">
    <property type="entry name" value="GST_NTER"/>
    <property type="match status" value="1"/>
</dbReference>
<dbReference type="EMBL" id="JAACJO010000070">
    <property type="protein sequence ID" value="KAF5344199.1"/>
    <property type="molecule type" value="Genomic_DNA"/>
</dbReference>
<dbReference type="Gene3D" id="3.40.30.10">
    <property type="entry name" value="Glutaredoxin"/>
    <property type="match status" value="1"/>
</dbReference>
<dbReference type="EC" id="2.5.1.18" evidence="1"/>
<keyword evidence="2" id="KW-0808">Transferase</keyword>
<dbReference type="SUPFAM" id="SSF52833">
    <property type="entry name" value="Thioredoxin-like"/>
    <property type="match status" value="1"/>
</dbReference>
<proteinExistence type="predicted"/>
<dbReference type="GO" id="GO:0043295">
    <property type="term" value="F:glutathione binding"/>
    <property type="evidence" value="ECO:0007669"/>
    <property type="project" value="TreeGrafter"/>
</dbReference>
<protein>
    <recommendedName>
        <fullName evidence="1">glutathione transferase</fullName>
        <ecNumber evidence="1">2.5.1.18</ecNumber>
    </recommendedName>
</protein>
<dbReference type="InterPro" id="IPR036249">
    <property type="entry name" value="Thioredoxin-like_sf"/>
</dbReference>
<dbReference type="FunFam" id="3.40.30.10:FF:000016">
    <property type="entry name" value="Glutathione S-transferase F2"/>
    <property type="match status" value="1"/>
</dbReference>
<evidence type="ECO:0000259" key="5">
    <source>
        <dbReference type="PROSITE" id="PS50405"/>
    </source>
</evidence>
<dbReference type="GO" id="GO:0005737">
    <property type="term" value="C:cytoplasm"/>
    <property type="evidence" value="ECO:0007669"/>
    <property type="project" value="TreeGrafter"/>
</dbReference>
<dbReference type="SFLD" id="SFLDS00019">
    <property type="entry name" value="Glutathione_Transferase_(cytos"/>
    <property type="match status" value="1"/>
</dbReference>
<evidence type="ECO:0000256" key="1">
    <source>
        <dbReference type="ARBA" id="ARBA00012452"/>
    </source>
</evidence>
<dbReference type="OrthoDB" id="249703at2759"/>
<dbReference type="InterPro" id="IPR036282">
    <property type="entry name" value="Glutathione-S-Trfase_C_sf"/>
</dbReference>
<dbReference type="Pfam" id="PF00043">
    <property type="entry name" value="GST_C"/>
    <property type="match status" value="1"/>
</dbReference>
<evidence type="ECO:0000259" key="4">
    <source>
        <dbReference type="PROSITE" id="PS50404"/>
    </source>
</evidence>
<dbReference type="InterPro" id="IPR004046">
    <property type="entry name" value="GST_C"/>
</dbReference>
<gene>
    <name evidence="6" type="ORF">D9756_011331</name>
</gene>
<dbReference type="InterPro" id="IPR010987">
    <property type="entry name" value="Glutathione-S-Trfase_C-like"/>
</dbReference>
<evidence type="ECO:0000256" key="2">
    <source>
        <dbReference type="ARBA" id="ARBA00022679"/>
    </source>
</evidence>
<reference evidence="6 7" key="1">
    <citation type="journal article" date="2020" name="ISME J.">
        <title>Uncovering the hidden diversity of litter-decomposition mechanisms in mushroom-forming fungi.</title>
        <authorList>
            <person name="Floudas D."/>
            <person name="Bentzer J."/>
            <person name="Ahren D."/>
            <person name="Johansson T."/>
            <person name="Persson P."/>
            <person name="Tunlid A."/>
        </authorList>
    </citation>
    <scope>NUCLEOTIDE SEQUENCE [LARGE SCALE GENOMIC DNA]</scope>
    <source>
        <strain evidence="6 7">CBS 146.42</strain>
    </source>
</reference>
<accession>A0A8H5CMX4</accession>
<dbReference type="InterPro" id="IPR040079">
    <property type="entry name" value="Glutathione_S-Trfase"/>
</dbReference>
<dbReference type="PROSITE" id="PS50405">
    <property type="entry name" value="GST_CTER"/>
    <property type="match status" value="1"/>
</dbReference>
<evidence type="ECO:0000313" key="6">
    <source>
        <dbReference type="EMBL" id="KAF5344199.1"/>
    </source>
</evidence>
<evidence type="ECO:0000256" key="3">
    <source>
        <dbReference type="ARBA" id="ARBA00047960"/>
    </source>
</evidence>
<feature type="domain" description="GST N-terminal" evidence="4">
    <location>
        <begin position="1"/>
        <end position="82"/>
    </location>
</feature>